<dbReference type="GO" id="GO:0005886">
    <property type="term" value="C:plasma membrane"/>
    <property type="evidence" value="ECO:0007669"/>
    <property type="project" value="UniProtKB-SubCell"/>
</dbReference>
<feature type="transmembrane region" description="Helical" evidence="8">
    <location>
        <begin position="132"/>
        <end position="151"/>
    </location>
</feature>
<dbReference type="PANTHER" id="PTHR30269">
    <property type="entry name" value="TRANSMEMBRANE PROTEIN YFCA"/>
    <property type="match status" value="1"/>
</dbReference>
<dbReference type="OrthoDB" id="554695at2"/>
<evidence type="ECO:0000256" key="4">
    <source>
        <dbReference type="ARBA" id="ARBA00022475"/>
    </source>
</evidence>
<sequence length="266" mass="28303">MELDITLIIILLVTGFGAGMIDAIAGGGGLITLPVLLSTGMSPVEALATNKLQGSFGTLAASVYFVRKKLVDLSQMKLMISCTFVGAVLGTLIVQQIDTSLLASIMPLLLVLIALYFMFSKRIGDEDRDRKVSNAVFAFVFTFAIGFYDGFFGPGTGTFFAVAFISLLGFSMARATAHTKVLNFTSNIASLIFFAMGGNIIWVAGFIMAAGQLVGGQLGARMVVSKGVSLIRPLIVVVTLAMSARLLFDQYHQGSQLVGQLLSWFG</sequence>
<keyword evidence="3" id="KW-0813">Transport</keyword>
<evidence type="ECO:0000256" key="6">
    <source>
        <dbReference type="ARBA" id="ARBA00022989"/>
    </source>
</evidence>
<feature type="transmembrane region" description="Helical" evidence="8">
    <location>
        <begin position="188"/>
        <end position="210"/>
    </location>
</feature>
<organism evidence="9 10">
    <name type="scientific">Neptunomonas qingdaonensis</name>
    <dbReference type="NCBI Taxonomy" id="1045558"/>
    <lineage>
        <taxon>Bacteria</taxon>
        <taxon>Pseudomonadati</taxon>
        <taxon>Pseudomonadota</taxon>
        <taxon>Gammaproteobacteria</taxon>
        <taxon>Oceanospirillales</taxon>
        <taxon>Oceanospirillaceae</taxon>
        <taxon>Neptunomonas</taxon>
    </lineage>
</organism>
<feature type="transmembrane region" description="Helical" evidence="8">
    <location>
        <begin position="157"/>
        <end position="176"/>
    </location>
</feature>
<feature type="transmembrane region" description="Helical" evidence="8">
    <location>
        <begin position="230"/>
        <end position="248"/>
    </location>
</feature>
<feature type="transmembrane region" description="Helical" evidence="8">
    <location>
        <begin position="7"/>
        <end position="36"/>
    </location>
</feature>
<feature type="transmembrane region" description="Helical" evidence="8">
    <location>
        <begin position="78"/>
        <end position="95"/>
    </location>
</feature>
<evidence type="ECO:0000313" key="9">
    <source>
        <dbReference type="EMBL" id="SFG49198.1"/>
    </source>
</evidence>
<proteinExistence type="inferred from homology"/>
<reference evidence="10" key="1">
    <citation type="submission" date="2016-10" db="EMBL/GenBank/DDBJ databases">
        <authorList>
            <person name="Varghese N."/>
            <person name="Submissions S."/>
        </authorList>
    </citation>
    <scope>NUCLEOTIDE SEQUENCE [LARGE SCALE GENOMIC DNA]</scope>
    <source>
        <strain evidence="10">CGMCC 1.10971</strain>
    </source>
</reference>
<evidence type="ECO:0000256" key="7">
    <source>
        <dbReference type="ARBA" id="ARBA00023136"/>
    </source>
</evidence>
<feature type="transmembrane region" description="Helical" evidence="8">
    <location>
        <begin position="101"/>
        <end position="120"/>
    </location>
</feature>
<keyword evidence="4 8" id="KW-1003">Cell membrane</keyword>
<name>A0A1I2S8S3_9GAMM</name>
<feature type="transmembrane region" description="Helical" evidence="8">
    <location>
        <begin position="48"/>
        <end position="66"/>
    </location>
</feature>
<dbReference type="InterPro" id="IPR002781">
    <property type="entry name" value="TM_pro_TauE-like"/>
</dbReference>
<dbReference type="Pfam" id="PF01925">
    <property type="entry name" value="TauE"/>
    <property type="match status" value="1"/>
</dbReference>
<keyword evidence="6 8" id="KW-1133">Transmembrane helix</keyword>
<accession>A0A1I2S8S3</accession>
<comment type="subcellular location">
    <subcellularLocation>
        <location evidence="1 8">Cell membrane</location>
        <topology evidence="1 8">Multi-pass membrane protein</topology>
    </subcellularLocation>
</comment>
<evidence type="ECO:0000313" key="10">
    <source>
        <dbReference type="Proteomes" id="UP000198623"/>
    </source>
</evidence>
<dbReference type="InterPro" id="IPR052017">
    <property type="entry name" value="TSUP"/>
</dbReference>
<evidence type="ECO:0000256" key="3">
    <source>
        <dbReference type="ARBA" id="ARBA00022448"/>
    </source>
</evidence>
<keyword evidence="5 8" id="KW-0812">Transmembrane</keyword>
<dbReference type="EMBL" id="FOOU01000007">
    <property type="protein sequence ID" value="SFG49198.1"/>
    <property type="molecule type" value="Genomic_DNA"/>
</dbReference>
<keyword evidence="7 8" id="KW-0472">Membrane</keyword>
<gene>
    <name evidence="9" type="ORF">SAMN05216175_107163</name>
</gene>
<dbReference type="Proteomes" id="UP000198623">
    <property type="component" value="Unassembled WGS sequence"/>
</dbReference>
<dbReference type="AlphaFoldDB" id="A0A1I2S8S3"/>
<evidence type="ECO:0000256" key="8">
    <source>
        <dbReference type="RuleBase" id="RU363041"/>
    </source>
</evidence>
<dbReference type="RefSeq" id="WP_090728364.1">
    <property type="nucleotide sequence ID" value="NZ_FOOU01000007.1"/>
</dbReference>
<keyword evidence="10" id="KW-1185">Reference proteome</keyword>
<evidence type="ECO:0000256" key="2">
    <source>
        <dbReference type="ARBA" id="ARBA00009142"/>
    </source>
</evidence>
<protein>
    <recommendedName>
        <fullName evidence="8">Probable membrane transporter protein</fullName>
    </recommendedName>
</protein>
<comment type="similarity">
    <text evidence="2 8">Belongs to the 4-toluene sulfonate uptake permease (TSUP) (TC 2.A.102) family.</text>
</comment>
<evidence type="ECO:0000256" key="1">
    <source>
        <dbReference type="ARBA" id="ARBA00004651"/>
    </source>
</evidence>
<dbReference type="PANTHER" id="PTHR30269:SF0">
    <property type="entry name" value="MEMBRANE TRANSPORTER PROTEIN YFCA-RELATED"/>
    <property type="match status" value="1"/>
</dbReference>
<evidence type="ECO:0000256" key="5">
    <source>
        <dbReference type="ARBA" id="ARBA00022692"/>
    </source>
</evidence>